<dbReference type="InterPro" id="IPR050595">
    <property type="entry name" value="Bact_response_regulator"/>
</dbReference>
<evidence type="ECO:0000256" key="2">
    <source>
        <dbReference type="PROSITE-ProRule" id="PRU00169"/>
    </source>
</evidence>
<dbReference type="GO" id="GO:0000160">
    <property type="term" value="P:phosphorelay signal transduction system"/>
    <property type="evidence" value="ECO:0007669"/>
    <property type="project" value="InterPro"/>
</dbReference>
<dbReference type="OrthoDB" id="424582at2"/>
<gene>
    <name evidence="4" type="ORF">NIES2119_15320</name>
</gene>
<dbReference type="InterPro" id="IPR001789">
    <property type="entry name" value="Sig_transdc_resp-reg_receiver"/>
</dbReference>
<sequence length="126" mass="13856">MSIKRVLIIDDEADIRAVIQGCLEDIAGWEVLAANCGEQGLEIAVNEKLDGILMDVTMPGMGGIKTLDKLQENVNTRSIPVALLTAKVLPEEQIEFANLRIVGIIMKPFDPMTLVEQVASIFGWEY</sequence>
<dbReference type="STRING" id="454136.NIES2119_15320"/>
<evidence type="ECO:0000313" key="4">
    <source>
        <dbReference type="EMBL" id="OKH36793.1"/>
    </source>
</evidence>
<dbReference type="CDD" id="cd17552">
    <property type="entry name" value="REC_RR468-like"/>
    <property type="match status" value="1"/>
</dbReference>
<protein>
    <submittedName>
        <fullName evidence="4">Response regulator</fullName>
    </submittedName>
</protein>
<dbReference type="InterPro" id="IPR011006">
    <property type="entry name" value="CheY-like_superfamily"/>
</dbReference>
<comment type="caution">
    <text evidence="4">The sequence shown here is derived from an EMBL/GenBank/DDBJ whole genome shotgun (WGS) entry which is preliminary data.</text>
</comment>
<dbReference type="SMART" id="SM00448">
    <property type="entry name" value="REC"/>
    <property type="match status" value="1"/>
</dbReference>
<dbReference type="RefSeq" id="WP_073594369.1">
    <property type="nucleotide sequence ID" value="NZ_MRCE01000014.1"/>
</dbReference>
<feature type="domain" description="Response regulatory" evidence="3">
    <location>
        <begin position="5"/>
        <end position="122"/>
    </location>
</feature>
<dbReference type="SUPFAM" id="SSF52172">
    <property type="entry name" value="CheY-like"/>
    <property type="match status" value="1"/>
</dbReference>
<name>A0A1U7II05_9CYAN</name>
<dbReference type="PANTHER" id="PTHR44591:SF22">
    <property type="entry name" value="CHEY SUBFAMILY"/>
    <property type="match status" value="1"/>
</dbReference>
<proteinExistence type="predicted"/>
<dbReference type="PANTHER" id="PTHR44591">
    <property type="entry name" value="STRESS RESPONSE REGULATOR PROTEIN 1"/>
    <property type="match status" value="1"/>
</dbReference>
<accession>A0A1U7II05</accession>
<dbReference type="PROSITE" id="PS50110">
    <property type="entry name" value="RESPONSE_REGULATORY"/>
    <property type="match status" value="1"/>
</dbReference>
<dbReference type="Proteomes" id="UP000185860">
    <property type="component" value="Unassembled WGS sequence"/>
</dbReference>
<evidence type="ECO:0000256" key="1">
    <source>
        <dbReference type="ARBA" id="ARBA00022553"/>
    </source>
</evidence>
<evidence type="ECO:0000313" key="5">
    <source>
        <dbReference type="Proteomes" id="UP000185860"/>
    </source>
</evidence>
<dbReference type="AlphaFoldDB" id="A0A1U7II05"/>
<dbReference type="Pfam" id="PF00072">
    <property type="entry name" value="Response_reg"/>
    <property type="match status" value="1"/>
</dbReference>
<reference evidence="4 5" key="1">
    <citation type="submission" date="2016-11" db="EMBL/GenBank/DDBJ databases">
        <title>Draft Genome Sequences of Nine Cyanobacterial Strains from Diverse Habitats.</title>
        <authorList>
            <person name="Zhu T."/>
            <person name="Hou S."/>
            <person name="Lu X."/>
            <person name="Hess W.R."/>
        </authorList>
    </citation>
    <scope>NUCLEOTIDE SEQUENCE [LARGE SCALE GENOMIC DNA]</scope>
    <source>
        <strain evidence="4 5">IAM M-71</strain>
    </source>
</reference>
<dbReference type="Gene3D" id="3.40.50.2300">
    <property type="match status" value="1"/>
</dbReference>
<dbReference type="EMBL" id="MRCE01000014">
    <property type="protein sequence ID" value="OKH36793.1"/>
    <property type="molecule type" value="Genomic_DNA"/>
</dbReference>
<evidence type="ECO:0000259" key="3">
    <source>
        <dbReference type="PROSITE" id="PS50110"/>
    </source>
</evidence>
<organism evidence="4 5">
    <name type="scientific">[Phormidium ambiguum] IAM M-71</name>
    <dbReference type="NCBI Taxonomy" id="454136"/>
    <lineage>
        <taxon>Bacteria</taxon>
        <taxon>Bacillati</taxon>
        <taxon>Cyanobacteriota</taxon>
        <taxon>Cyanophyceae</taxon>
        <taxon>Oscillatoriophycideae</taxon>
        <taxon>Aerosakkonematales</taxon>
        <taxon>Aerosakkonemataceae</taxon>
        <taxon>Floridanema</taxon>
    </lineage>
</organism>
<feature type="modified residue" description="4-aspartylphosphate" evidence="2">
    <location>
        <position position="55"/>
    </location>
</feature>
<keyword evidence="1 2" id="KW-0597">Phosphoprotein</keyword>